<feature type="binding site" evidence="8">
    <location>
        <position position="59"/>
    </location>
    <ligand>
        <name>beta-alanine</name>
        <dbReference type="ChEBI" id="CHEBI:57966"/>
    </ligand>
</feature>
<feature type="binding site" evidence="8">
    <location>
        <position position="151"/>
    </location>
    <ligand>
        <name>(R)-pantoate</name>
        <dbReference type="ChEBI" id="CHEBI:15980"/>
    </ligand>
</feature>
<dbReference type="Gene3D" id="3.40.50.620">
    <property type="entry name" value="HUPs"/>
    <property type="match status" value="1"/>
</dbReference>
<feature type="binding site" evidence="8">
    <location>
        <position position="174"/>
    </location>
    <ligand>
        <name>ATP</name>
        <dbReference type="ChEBI" id="CHEBI:30616"/>
    </ligand>
</feature>
<evidence type="ECO:0000313" key="10">
    <source>
        <dbReference type="Proteomes" id="UP000217696"/>
    </source>
</evidence>
<keyword evidence="5 8" id="KW-0547">Nucleotide-binding</keyword>
<comment type="similarity">
    <text evidence="2 8">Belongs to the pantothenate synthetase family.</text>
</comment>
<dbReference type="AlphaFoldDB" id="A0A0U5AYN1"/>
<dbReference type="GO" id="GO:0005524">
    <property type="term" value="F:ATP binding"/>
    <property type="evidence" value="ECO:0007669"/>
    <property type="project" value="UniProtKB-KW"/>
</dbReference>
<dbReference type="GO" id="GO:0015940">
    <property type="term" value="P:pantothenate biosynthetic process"/>
    <property type="evidence" value="ECO:0007669"/>
    <property type="project" value="UniProtKB-UniRule"/>
</dbReference>
<dbReference type="UniPathway" id="UPA00028">
    <property type="reaction ID" value="UER00005"/>
</dbReference>
<dbReference type="InterPro" id="IPR003721">
    <property type="entry name" value="Pantoate_ligase"/>
</dbReference>
<evidence type="ECO:0000256" key="2">
    <source>
        <dbReference type="ARBA" id="ARBA00009256"/>
    </source>
</evidence>
<dbReference type="GO" id="GO:0004592">
    <property type="term" value="F:pantoate-beta-alanine ligase activity"/>
    <property type="evidence" value="ECO:0007669"/>
    <property type="project" value="UniProtKB-UniRule"/>
</dbReference>
<evidence type="ECO:0000256" key="3">
    <source>
        <dbReference type="ARBA" id="ARBA00022598"/>
    </source>
</evidence>
<comment type="miscellaneous">
    <text evidence="8">The reaction proceeds by a bi uni uni bi ping pong mechanism.</text>
</comment>
<evidence type="ECO:0000256" key="6">
    <source>
        <dbReference type="ARBA" id="ARBA00022840"/>
    </source>
</evidence>
<sequence>MRTVSTIQELRTALKNIRPQKIGFVPTMGYLHEGHISLVKKARETADFVVMSIFVNPLQFGPNEDLDSYPRDLERDSQLAVEAGVDLLFFPSVEEMYPTGSRTIVSVHEITDALCGASRPGHFDGVATVVLKLFNIVSPDYAFFGMKDAQQVAVIMQMVRDLNMQVEVIPCPIVREADGLALSSRNVYLSEEARTQALVLSRALAEAQQLLGKGERNVAALRQAMETVIGTSPLAEIDYIELRSYPDLQLTDELAGTCLIALAVRFGTTRLIDNILIEVAKEEAACSVR</sequence>
<dbReference type="NCBIfam" id="TIGR00125">
    <property type="entry name" value="cyt_tran_rel"/>
    <property type="match status" value="1"/>
</dbReference>
<evidence type="ECO:0000256" key="8">
    <source>
        <dbReference type="HAMAP-Rule" id="MF_00158"/>
    </source>
</evidence>
<dbReference type="Proteomes" id="UP000217696">
    <property type="component" value="Chromosome"/>
</dbReference>
<dbReference type="CDD" id="cd00560">
    <property type="entry name" value="PanC"/>
    <property type="match status" value="1"/>
</dbReference>
<name>A0A0U5AYN1_9BACL</name>
<evidence type="ECO:0000256" key="1">
    <source>
        <dbReference type="ARBA" id="ARBA00004990"/>
    </source>
</evidence>
<feature type="binding site" evidence="8">
    <location>
        <begin position="145"/>
        <end position="148"/>
    </location>
    <ligand>
        <name>ATP</name>
        <dbReference type="ChEBI" id="CHEBI:30616"/>
    </ligand>
</feature>
<dbReference type="PANTHER" id="PTHR21299">
    <property type="entry name" value="CYTIDYLATE KINASE/PANTOATE-BETA-ALANINE LIGASE"/>
    <property type="match status" value="1"/>
</dbReference>
<evidence type="ECO:0000256" key="5">
    <source>
        <dbReference type="ARBA" id="ARBA00022741"/>
    </source>
</evidence>
<dbReference type="PANTHER" id="PTHR21299:SF1">
    <property type="entry name" value="PANTOATE--BETA-ALANINE LIGASE"/>
    <property type="match status" value="1"/>
</dbReference>
<dbReference type="EC" id="6.3.2.1" evidence="8"/>
<comment type="catalytic activity">
    <reaction evidence="7 8">
        <text>(R)-pantoate + beta-alanine + ATP = (R)-pantothenate + AMP + diphosphate + H(+)</text>
        <dbReference type="Rhea" id="RHEA:10912"/>
        <dbReference type="ChEBI" id="CHEBI:15378"/>
        <dbReference type="ChEBI" id="CHEBI:15980"/>
        <dbReference type="ChEBI" id="CHEBI:29032"/>
        <dbReference type="ChEBI" id="CHEBI:30616"/>
        <dbReference type="ChEBI" id="CHEBI:33019"/>
        <dbReference type="ChEBI" id="CHEBI:57966"/>
        <dbReference type="ChEBI" id="CHEBI:456215"/>
        <dbReference type="EC" id="6.3.2.1"/>
    </reaction>
</comment>
<dbReference type="InterPro" id="IPR004821">
    <property type="entry name" value="Cyt_trans-like"/>
</dbReference>
<evidence type="ECO:0000256" key="4">
    <source>
        <dbReference type="ARBA" id="ARBA00022655"/>
    </source>
</evidence>
<feature type="active site" description="Proton donor" evidence="8">
    <location>
        <position position="35"/>
    </location>
</feature>
<organism evidence="9 10">
    <name type="scientific">Aneurinibacillus soli</name>
    <dbReference type="NCBI Taxonomy" id="1500254"/>
    <lineage>
        <taxon>Bacteria</taxon>
        <taxon>Bacillati</taxon>
        <taxon>Bacillota</taxon>
        <taxon>Bacilli</taxon>
        <taxon>Bacillales</taxon>
        <taxon>Paenibacillaceae</taxon>
        <taxon>Aneurinibacillus group</taxon>
        <taxon>Aneurinibacillus</taxon>
    </lineage>
</organism>
<dbReference type="SUPFAM" id="SSF52374">
    <property type="entry name" value="Nucleotidylyl transferase"/>
    <property type="match status" value="1"/>
</dbReference>
<keyword evidence="4 8" id="KW-0566">Pantothenate biosynthesis</keyword>
<evidence type="ECO:0000313" key="9">
    <source>
        <dbReference type="EMBL" id="BAU28858.1"/>
    </source>
</evidence>
<keyword evidence="6 8" id="KW-0067">ATP-binding</keyword>
<dbReference type="OrthoDB" id="9773087at2"/>
<dbReference type="RefSeq" id="WP_096466557.1">
    <property type="nucleotide sequence ID" value="NZ_AP017312.1"/>
</dbReference>
<protein>
    <recommendedName>
        <fullName evidence="8">Pantothenate synthetase</fullName>
        <shortName evidence="8">PS</shortName>
        <ecNumber evidence="8">6.3.2.1</ecNumber>
    </recommendedName>
    <alternativeName>
        <fullName evidence="8">Pantoate--beta-alanine ligase</fullName>
    </alternativeName>
    <alternativeName>
        <fullName evidence="8">Pantoate-activating enzyme</fullName>
    </alternativeName>
</protein>
<feature type="binding site" evidence="8">
    <location>
        <position position="59"/>
    </location>
    <ligand>
        <name>(R)-pantoate</name>
        <dbReference type="ChEBI" id="CHEBI:15980"/>
    </ligand>
</feature>
<keyword evidence="8" id="KW-0963">Cytoplasm</keyword>
<comment type="subunit">
    <text evidence="8">Homodimer.</text>
</comment>
<comment type="subcellular location">
    <subcellularLocation>
        <location evidence="8">Cytoplasm</location>
    </subcellularLocation>
</comment>
<dbReference type="FunFam" id="3.30.1300.10:FF:000001">
    <property type="entry name" value="Pantothenate synthetase"/>
    <property type="match status" value="1"/>
</dbReference>
<comment type="function">
    <text evidence="8">Catalyzes the condensation of pantoate with beta-alanine in an ATP-dependent reaction via a pantoyl-adenylate intermediate.</text>
</comment>
<dbReference type="NCBIfam" id="TIGR00018">
    <property type="entry name" value="panC"/>
    <property type="match status" value="1"/>
</dbReference>
<dbReference type="EMBL" id="AP017312">
    <property type="protein sequence ID" value="BAU28858.1"/>
    <property type="molecule type" value="Genomic_DNA"/>
</dbReference>
<keyword evidence="3 8" id="KW-0436">Ligase</keyword>
<dbReference type="FunFam" id="3.40.50.620:FF:000013">
    <property type="entry name" value="Pantothenate synthetase"/>
    <property type="match status" value="1"/>
</dbReference>
<dbReference type="Gene3D" id="3.30.1300.10">
    <property type="entry name" value="Pantoate-beta-alanine ligase, C-terminal domain"/>
    <property type="match status" value="1"/>
</dbReference>
<proteinExistence type="inferred from homology"/>
<reference evidence="9 10" key="1">
    <citation type="submission" date="2015-12" db="EMBL/GenBank/DDBJ databases">
        <title>Genome sequence of Aneurinibacillus soli.</title>
        <authorList>
            <person name="Lee J.S."/>
            <person name="Lee K.C."/>
            <person name="Kim K.K."/>
            <person name="Lee B.W."/>
        </authorList>
    </citation>
    <scope>NUCLEOTIDE SEQUENCE [LARGE SCALE GENOMIC DNA]</scope>
    <source>
        <strain evidence="9 10">CB4</strain>
    </source>
</reference>
<evidence type="ECO:0000256" key="7">
    <source>
        <dbReference type="ARBA" id="ARBA00048258"/>
    </source>
</evidence>
<comment type="pathway">
    <text evidence="1 8">Cofactor biosynthesis; (R)-pantothenate biosynthesis; (R)-pantothenate from (R)-pantoate and beta-alanine: step 1/1.</text>
</comment>
<dbReference type="GO" id="GO:0005829">
    <property type="term" value="C:cytosol"/>
    <property type="evidence" value="ECO:0007669"/>
    <property type="project" value="TreeGrafter"/>
</dbReference>
<keyword evidence="10" id="KW-1185">Reference proteome</keyword>
<feature type="binding site" evidence="8">
    <location>
        <begin position="182"/>
        <end position="185"/>
    </location>
    <ligand>
        <name>ATP</name>
        <dbReference type="ChEBI" id="CHEBI:30616"/>
    </ligand>
</feature>
<dbReference type="KEGG" id="asoc:CB4_03035"/>
<dbReference type="Pfam" id="PF02569">
    <property type="entry name" value="Pantoate_ligase"/>
    <property type="match status" value="1"/>
</dbReference>
<dbReference type="InterPro" id="IPR042176">
    <property type="entry name" value="Pantoate_ligase_C"/>
</dbReference>
<dbReference type="InterPro" id="IPR014729">
    <property type="entry name" value="Rossmann-like_a/b/a_fold"/>
</dbReference>
<gene>
    <name evidence="8 9" type="primary">panC</name>
    <name evidence="9" type="ORF">CB4_03035</name>
</gene>
<feature type="binding site" evidence="8">
    <location>
        <begin position="28"/>
        <end position="35"/>
    </location>
    <ligand>
        <name>ATP</name>
        <dbReference type="ChEBI" id="CHEBI:30616"/>
    </ligand>
</feature>
<dbReference type="HAMAP" id="MF_00158">
    <property type="entry name" value="PanC"/>
    <property type="match status" value="1"/>
</dbReference>
<accession>A0A0U5AYN1</accession>